<protein>
    <submittedName>
        <fullName evidence="2">Glycosyltransferase family 2 protein</fullName>
    </submittedName>
</protein>
<feature type="domain" description="Glycosyltransferase 2-like" evidence="1">
    <location>
        <begin position="136"/>
        <end position="271"/>
    </location>
</feature>
<evidence type="ECO:0000313" key="3">
    <source>
        <dbReference type="Proteomes" id="UP001597297"/>
    </source>
</evidence>
<keyword evidence="3" id="KW-1185">Reference proteome</keyword>
<organism evidence="2 3">
    <name type="scientific">Rubritalea spongiae</name>
    <dbReference type="NCBI Taxonomy" id="430797"/>
    <lineage>
        <taxon>Bacteria</taxon>
        <taxon>Pseudomonadati</taxon>
        <taxon>Verrucomicrobiota</taxon>
        <taxon>Verrucomicrobiia</taxon>
        <taxon>Verrucomicrobiales</taxon>
        <taxon>Rubritaleaceae</taxon>
        <taxon>Rubritalea</taxon>
    </lineage>
</organism>
<accession>A0ABW5E3M1</accession>
<dbReference type="SUPFAM" id="SSF53448">
    <property type="entry name" value="Nucleotide-diphospho-sugar transferases"/>
    <property type="match status" value="1"/>
</dbReference>
<reference evidence="3" key="1">
    <citation type="journal article" date="2019" name="Int. J. Syst. Evol. Microbiol.">
        <title>The Global Catalogue of Microorganisms (GCM) 10K type strain sequencing project: providing services to taxonomists for standard genome sequencing and annotation.</title>
        <authorList>
            <consortium name="The Broad Institute Genomics Platform"/>
            <consortium name="The Broad Institute Genome Sequencing Center for Infectious Disease"/>
            <person name="Wu L."/>
            <person name="Ma J."/>
        </authorList>
    </citation>
    <scope>NUCLEOTIDE SEQUENCE [LARGE SCALE GENOMIC DNA]</scope>
    <source>
        <strain evidence="3">JCM 16545</strain>
    </source>
</reference>
<dbReference type="CDD" id="cd00761">
    <property type="entry name" value="Glyco_tranf_GTA_type"/>
    <property type="match status" value="1"/>
</dbReference>
<dbReference type="PANTHER" id="PTHR22916">
    <property type="entry name" value="GLYCOSYLTRANSFERASE"/>
    <property type="match status" value="1"/>
</dbReference>
<gene>
    <name evidence="2" type="ORF">ACFSQZ_12070</name>
</gene>
<dbReference type="Pfam" id="PF00535">
    <property type="entry name" value="Glycos_transf_2"/>
    <property type="match status" value="1"/>
</dbReference>
<dbReference type="Gene3D" id="3.90.550.10">
    <property type="entry name" value="Spore Coat Polysaccharide Biosynthesis Protein SpsA, Chain A"/>
    <property type="match status" value="1"/>
</dbReference>
<evidence type="ECO:0000259" key="1">
    <source>
        <dbReference type="Pfam" id="PF00535"/>
    </source>
</evidence>
<dbReference type="EMBL" id="JBHUJC010000041">
    <property type="protein sequence ID" value="MFD2277208.1"/>
    <property type="molecule type" value="Genomic_DNA"/>
</dbReference>
<dbReference type="RefSeq" id="WP_377094007.1">
    <property type="nucleotide sequence ID" value="NZ_JBHSJM010000001.1"/>
</dbReference>
<name>A0ABW5E3M1_9BACT</name>
<dbReference type="Proteomes" id="UP001597297">
    <property type="component" value="Unassembled WGS sequence"/>
</dbReference>
<dbReference type="InterPro" id="IPR029044">
    <property type="entry name" value="Nucleotide-diphossugar_trans"/>
</dbReference>
<comment type="caution">
    <text evidence="2">The sequence shown here is derived from an EMBL/GenBank/DDBJ whole genome shotgun (WGS) entry which is preliminary data.</text>
</comment>
<dbReference type="InterPro" id="IPR001173">
    <property type="entry name" value="Glyco_trans_2-like"/>
</dbReference>
<sequence length="384" mass="44121">MSKDESLFLKLLNKNSSLSKQVLEAIIDSRQPSLKKKAQELYINYHKEVLYEYCSHQLKSTSIPSPLEKVMPLINPKHLNECFVLSNIIRESSFPILLEENGRYSSFSKEFLANLTKNEILPTCSLRHQTNGHLISVIVCGYNCHKTLALALNSLINQSYKNLQIIYIDDASEDDSFQIACDILKSHSPRNIVHKSPIRRGVYRCRNIALDMANGSIITFHDADDWSHSDKIAIQAHPLQYNPLAVASSSRWIKYNPIENRFSSRKSFPIQQWNCSSFMFLKSAQESIGYYDEKEFGADSEFVARMESCFTPISHKTLADCLSIGLTIQSSLTNSQSTGFNKLGWSLSRQLYTEQWKIWHTSCFIKKQIPYLPKEERIRNRCVD</sequence>
<dbReference type="PANTHER" id="PTHR22916:SF3">
    <property type="entry name" value="UDP-GLCNAC:BETAGAL BETA-1,3-N-ACETYLGLUCOSAMINYLTRANSFERASE-LIKE PROTEIN 1"/>
    <property type="match status" value="1"/>
</dbReference>
<evidence type="ECO:0000313" key="2">
    <source>
        <dbReference type="EMBL" id="MFD2277208.1"/>
    </source>
</evidence>
<proteinExistence type="predicted"/>